<dbReference type="CDD" id="cd00773">
    <property type="entry name" value="HisRS-like_core"/>
    <property type="match status" value="1"/>
</dbReference>
<dbReference type="PANTHER" id="PTHR43707">
    <property type="entry name" value="HISTIDYL-TRNA SYNTHETASE"/>
    <property type="match status" value="1"/>
</dbReference>
<evidence type="ECO:0000256" key="2">
    <source>
        <dbReference type="ARBA" id="ARBA00022741"/>
    </source>
</evidence>
<dbReference type="SUPFAM" id="SSF52954">
    <property type="entry name" value="Class II aaRS ABD-related"/>
    <property type="match status" value="1"/>
</dbReference>
<comment type="catalytic activity">
    <reaction evidence="4 5">
        <text>tRNA(His) + L-histidine + ATP = L-histidyl-tRNA(His) + AMP + diphosphate + H(+)</text>
        <dbReference type="Rhea" id="RHEA:17313"/>
        <dbReference type="Rhea" id="RHEA-COMP:9665"/>
        <dbReference type="Rhea" id="RHEA-COMP:9689"/>
        <dbReference type="ChEBI" id="CHEBI:15378"/>
        <dbReference type="ChEBI" id="CHEBI:30616"/>
        <dbReference type="ChEBI" id="CHEBI:33019"/>
        <dbReference type="ChEBI" id="CHEBI:57595"/>
        <dbReference type="ChEBI" id="CHEBI:78442"/>
        <dbReference type="ChEBI" id="CHEBI:78527"/>
        <dbReference type="ChEBI" id="CHEBI:456215"/>
        <dbReference type="EC" id="6.1.1.21"/>
    </reaction>
</comment>
<keyword evidence="5" id="KW-0648">Protein biosynthesis</keyword>
<feature type="binding site" evidence="6">
    <location>
        <position position="119"/>
    </location>
    <ligand>
        <name>L-histidine</name>
        <dbReference type="ChEBI" id="CHEBI:57595"/>
    </ligand>
</feature>
<proteinExistence type="inferred from homology"/>
<dbReference type="PIRSF" id="PIRSF001549">
    <property type="entry name" value="His-tRNA_synth"/>
    <property type="match status" value="1"/>
</dbReference>
<dbReference type="STRING" id="1798409.A3I24_04090"/>
<comment type="caution">
    <text evidence="8">The sequence shown here is derived from an EMBL/GenBank/DDBJ whole genome shotgun (WGS) entry which is preliminary data.</text>
</comment>
<dbReference type="GO" id="GO:0005737">
    <property type="term" value="C:cytoplasm"/>
    <property type="evidence" value="ECO:0007669"/>
    <property type="project" value="UniProtKB-SubCell"/>
</dbReference>
<dbReference type="Gene3D" id="3.40.50.800">
    <property type="entry name" value="Anticodon-binding domain"/>
    <property type="match status" value="1"/>
</dbReference>
<keyword evidence="5 8" id="KW-0436">Ligase</keyword>
<feature type="binding site" evidence="6">
    <location>
        <position position="137"/>
    </location>
    <ligand>
        <name>L-histidine</name>
        <dbReference type="ChEBI" id="CHEBI:57595"/>
    </ligand>
</feature>
<dbReference type="PANTHER" id="PTHR43707:SF1">
    <property type="entry name" value="HISTIDINE--TRNA LIGASE, MITOCHONDRIAL-RELATED"/>
    <property type="match status" value="1"/>
</dbReference>
<dbReference type="InterPro" id="IPR045864">
    <property type="entry name" value="aa-tRNA-synth_II/BPL/LPL"/>
</dbReference>
<dbReference type="NCBIfam" id="TIGR00442">
    <property type="entry name" value="hisS"/>
    <property type="match status" value="1"/>
</dbReference>
<dbReference type="GO" id="GO:0004821">
    <property type="term" value="F:histidine-tRNA ligase activity"/>
    <property type="evidence" value="ECO:0007669"/>
    <property type="project" value="UniProtKB-UniRule"/>
</dbReference>
<dbReference type="InterPro" id="IPR041715">
    <property type="entry name" value="HisRS-like_core"/>
</dbReference>
<sequence>MKKSKNKNLINSPKGMHDILPQDQPIWEKMRKVAKDISDSYNFSRIDTPIVEYASLYERPLGAGSDVVEKQMFILNTKGGDGLALRPEGTAGVSRAYLQHGLSHLAQPLKLYYEGPMFRYEHPQAGRFRQFYQSGFEIIGSEGDAVYDVQVILACVRLLETLKIKNLSIEVNTIGCRTCRPNYRRKLLEYYKGKEKKICADCQRRLKNNPLRVLDCKEDICQPFIKEAPIMLENLCVFCNKHFKAVLDHLEELALPYRLNNHLVRGFDYYNRTVFEIFTEGFAPALAAGGRYDYLMEMIGGRATPAVGGAIGLDRLVEIIKSHEINLIAKKKPKIFLVHIGDEARKKALTIVESLLLAGIDVYESLGKDSLRAQLKIADKIASPLALIFGQQEVFEQTIIIRDMKTGAQETVPLVKIANVLKKRLK</sequence>
<dbReference type="Gene3D" id="3.30.930.10">
    <property type="entry name" value="Bira Bifunctional Protein, Domain 2"/>
    <property type="match status" value="1"/>
</dbReference>
<comment type="subunit">
    <text evidence="5">Homodimer.</text>
</comment>
<evidence type="ECO:0000256" key="6">
    <source>
        <dbReference type="PIRSR" id="PIRSR001549-1"/>
    </source>
</evidence>
<dbReference type="InterPro" id="IPR004516">
    <property type="entry name" value="HisRS/HisZ"/>
</dbReference>
<keyword evidence="5" id="KW-0963">Cytoplasm</keyword>
<comment type="subcellular location">
    <subcellularLocation>
        <location evidence="5">Cytoplasm</location>
    </subcellularLocation>
</comment>
<dbReference type="Pfam" id="PF03129">
    <property type="entry name" value="HGTP_anticodon"/>
    <property type="match status" value="1"/>
</dbReference>
<evidence type="ECO:0000256" key="4">
    <source>
        <dbReference type="ARBA" id="ARBA00047639"/>
    </source>
</evidence>
<feature type="binding site" evidence="6">
    <location>
        <begin position="269"/>
        <end position="270"/>
    </location>
    <ligand>
        <name>L-histidine</name>
        <dbReference type="ChEBI" id="CHEBI:57595"/>
    </ligand>
</feature>
<feature type="domain" description="Aminoacyl-transfer RNA synthetases class-II family profile" evidence="7">
    <location>
        <begin position="26"/>
        <end position="333"/>
    </location>
</feature>
<keyword evidence="2 5" id="KW-0547">Nucleotide-binding</keyword>
<dbReference type="InterPro" id="IPR006195">
    <property type="entry name" value="aa-tRNA-synth_II"/>
</dbReference>
<evidence type="ECO:0000313" key="9">
    <source>
        <dbReference type="Proteomes" id="UP000177690"/>
    </source>
</evidence>
<dbReference type="GO" id="GO:0005524">
    <property type="term" value="F:ATP binding"/>
    <property type="evidence" value="ECO:0007669"/>
    <property type="project" value="UniProtKB-UniRule"/>
</dbReference>
<evidence type="ECO:0000256" key="5">
    <source>
        <dbReference type="HAMAP-Rule" id="MF_00127"/>
    </source>
</evidence>
<dbReference type="PROSITE" id="PS50862">
    <property type="entry name" value="AA_TRNA_LIGASE_II"/>
    <property type="match status" value="1"/>
</dbReference>
<name>A0A1G1ZQM3_9BACT</name>
<feature type="binding site" evidence="6">
    <location>
        <begin position="88"/>
        <end position="90"/>
    </location>
    <ligand>
        <name>L-histidine</name>
        <dbReference type="ChEBI" id="CHEBI:57595"/>
    </ligand>
</feature>
<keyword evidence="3 5" id="KW-0030">Aminoacyl-tRNA synthetase</keyword>
<dbReference type="InterPro" id="IPR036621">
    <property type="entry name" value="Anticodon-bd_dom_sf"/>
</dbReference>
<evidence type="ECO:0000256" key="1">
    <source>
        <dbReference type="ARBA" id="ARBA00008226"/>
    </source>
</evidence>
<dbReference type="InterPro" id="IPR015807">
    <property type="entry name" value="His-tRNA-ligase"/>
</dbReference>
<evidence type="ECO:0000313" key="8">
    <source>
        <dbReference type="EMBL" id="OGY66842.1"/>
    </source>
</evidence>
<dbReference type="EMBL" id="MHJL01000034">
    <property type="protein sequence ID" value="OGY66842.1"/>
    <property type="molecule type" value="Genomic_DNA"/>
</dbReference>
<feature type="binding site" evidence="6">
    <location>
        <position position="265"/>
    </location>
    <ligand>
        <name>L-histidine</name>
        <dbReference type="ChEBI" id="CHEBI:57595"/>
    </ligand>
</feature>
<evidence type="ECO:0000256" key="3">
    <source>
        <dbReference type="ARBA" id="ARBA00023146"/>
    </source>
</evidence>
<protein>
    <recommendedName>
        <fullName evidence="5">Histidine--tRNA ligase</fullName>
        <ecNumber evidence="5">6.1.1.21</ecNumber>
    </recommendedName>
    <alternativeName>
        <fullName evidence="5">Histidyl-tRNA synthetase</fullName>
        <shortName evidence="5">HisRS</shortName>
    </alternativeName>
</protein>
<accession>A0A1G1ZQM3</accession>
<keyword evidence="5" id="KW-0067">ATP-binding</keyword>
<dbReference type="SUPFAM" id="SSF55681">
    <property type="entry name" value="Class II aaRS and biotin synthetases"/>
    <property type="match status" value="1"/>
</dbReference>
<dbReference type="Proteomes" id="UP000177690">
    <property type="component" value="Unassembled WGS sequence"/>
</dbReference>
<dbReference type="InterPro" id="IPR004154">
    <property type="entry name" value="Anticodon-bd"/>
</dbReference>
<dbReference type="HAMAP" id="MF_00127">
    <property type="entry name" value="His_tRNA_synth"/>
    <property type="match status" value="1"/>
</dbReference>
<dbReference type="AlphaFoldDB" id="A0A1G1ZQM3"/>
<dbReference type="Pfam" id="PF13393">
    <property type="entry name" value="tRNA-synt_His"/>
    <property type="match status" value="1"/>
</dbReference>
<organism evidence="8 9">
    <name type="scientific">Candidatus Harrisonbacteria bacterium RIFCSPLOWO2_02_FULL_41_13b</name>
    <dbReference type="NCBI Taxonomy" id="1798409"/>
    <lineage>
        <taxon>Bacteria</taxon>
        <taxon>Candidatus Harrisoniibacteriota</taxon>
    </lineage>
</organism>
<evidence type="ECO:0000259" key="7">
    <source>
        <dbReference type="PROSITE" id="PS50862"/>
    </source>
</evidence>
<reference evidence="8 9" key="1">
    <citation type="journal article" date="2016" name="Nat. Commun.">
        <title>Thousands of microbial genomes shed light on interconnected biogeochemical processes in an aquifer system.</title>
        <authorList>
            <person name="Anantharaman K."/>
            <person name="Brown C.T."/>
            <person name="Hug L.A."/>
            <person name="Sharon I."/>
            <person name="Castelle C.J."/>
            <person name="Probst A.J."/>
            <person name="Thomas B.C."/>
            <person name="Singh A."/>
            <person name="Wilkins M.J."/>
            <person name="Karaoz U."/>
            <person name="Brodie E.L."/>
            <person name="Williams K.H."/>
            <person name="Hubbard S.S."/>
            <person name="Banfield J.F."/>
        </authorList>
    </citation>
    <scope>NUCLEOTIDE SEQUENCE [LARGE SCALE GENOMIC DNA]</scope>
</reference>
<dbReference type="GO" id="GO:0006427">
    <property type="term" value="P:histidyl-tRNA aminoacylation"/>
    <property type="evidence" value="ECO:0007669"/>
    <property type="project" value="UniProtKB-UniRule"/>
</dbReference>
<gene>
    <name evidence="5" type="primary">hisS</name>
    <name evidence="8" type="ORF">A3I24_04090</name>
</gene>
<comment type="similarity">
    <text evidence="1 5">Belongs to the class-II aminoacyl-tRNA synthetase family.</text>
</comment>
<feature type="binding site" evidence="6">
    <location>
        <position position="133"/>
    </location>
    <ligand>
        <name>L-histidine</name>
        <dbReference type="ChEBI" id="CHEBI:57595"/>
    </ligand>
</feature>
<dbReference type="EC" id="6.1.1.21" evidence="5"/>